<dbReference type="Gene3D" id="1.20.1440.60">
    <property type="entry name" value="23S rRNA-intervening sequence"/>
    <property type="match status" value="1"/>
</dbReference>
<dbReference type="CDD" id="cd16377">
    <property type="entry name" value="23S_rRNA_IVP_like"/>
    <property type="match status" value="1"/>
</dbReference>
<dbReference type="PANTHER" id="PTHR38471:SF2">
    <property type="entry name" value="FOUR HELIX BUNDLE PROTEIN"/>
    <property type="match status" value="1"/>
</dbReference>
<name>A0A7G9Z0M8_9EURY</name>
<dbReference type="NCBIfam" id="TIGR02436">
    <property type="entry name" value="four helix bundle protein"/>
    <property type="match status" value="1"/>
</dbReference>
<reference evidence="1" key="1">
    <citation type="submission" date="2020-06" db="EMBL/GenBank/DDBJ databases">
        <title>Unique genomic features of the anaerobic methanotrophic archaea.</title>
        <authorList>
            <person name="Chadwick G.L."/>
            <person name="Skennerton C.T."/>
            <person name="Laso-Perez R."/>
            <person name="Leu A.O."/>
            <person name="Speth D.R."/>
            <person name="Yu H."/>
            <person name="Morgan-Lang C."/>
            <person name="Hatzenpichler R."/>
            <person name="Goudeau D."/>
            <person name="Malmstrom R."/>
            <person name="Brazelton W.J."/>
            <person name="Woyke T."/>
            <person name="Hallam S.J."/>
            <person name="Tyson G.W."/>
            <person name="Wegener G."/>
            <person name="Boetius A."/>
            <person name="Orphan V."/>
        </authorList>
    </citation>
    <scope>NUCLEOTIDE SEQUENCE</scope>
</reference>
<dbReference type="InterPro" id="IPR012657">
    <property type="entry name" value="23S_rRNA-intervening_sequence"/>
</dbReference>
<proteinExistence type="predicted"/>
<dbReference type="SUPFAM" id="SSF158446">
    <property type="entry name" value="IVS-encoded protein-like"/>
    <property type="match status" value="1"/>
</dbReference>
<dbReference type="AlphaFoldDB" id="A0A7G9Z0M8"/>
<protein>
    <recommendedName>
        <fullName evidence="2">Four helix bundle protein</fullName>
    </recommendedName>
</protein>
<gene>
    <name evidence="1" type="ORF">LLJJBFGJ_00004</name>
</gene>
<dbReference type="EMBL" id="MT631552">
    <property type="protein sequence ID" value="QNO53812.1"/>
    <property type="molecule type" value="Genomic_DNA"/>
</dbReference>
<organism evidence="1">
    <name type="scientific">Candidatus Methanophagaceae archaeon ANME-1 ERB6</name>
    <dbReference type="NCBI Taxonomy" id="2759912"/>
    <lineage>
        <taxon>Archaea</taxon>
        <taxon>Methanobacteriati</taxon>
        <taxon>Methanobacteriota</taxon>
        <taxon>Stenosarchaea group</taxon>
        <taxon>Methanomicrobia</taxon>
        <taxon>Candidatus Methanophagales</taxon>
        <taxon>Candidatus Methanophagaceae</taxon>
    </lineage>
</organism>
<dbReference type="Pfam" id="PF05635">
    <property type="entry name" value="23S_rRNA_IVP"/>
    <property type="match status" value="1"/>
</dbReference>
<evidence type="ECO:0008006" key="2">
    <source>
        <dbReference type="Google" id="ProtNLM"/>
    </source>
</evidence>
<evidence type="ECO:0000313" key="1">
    <source>
        <dbReference type="EMBL" id="QNO53812.1"/>
    </source>
</evidence>
<sequence length="131" mass="15132">MSGDRKMSKIKGFEDLKVWEKSHEFVLEVYKITQQFPGEEKFGMTSQIRRSAVSVAANIAEGSKRQHLKEYIQMLYIAQGSLSETKYYLLLARDLKYLSEIKYQELFGQSQEIAKMLSGLINSLKNLKPET</sequence>
<accession>A0A7G9Z0M8</accession>
<dbReference type="PANTHER" id="PTHR38471">
    <property type="entry name" value="FOUR HELIX BUNDLE PROTEIN"/>
    <property type="match status" value="1"/>
</dbReference>
<dbReference type="InterPro" id="IPR036583">
    <property type="entry name" value="23S_rRNA_IVS_sf"/>
</dbReference>